<dbReference type="AlphaFoldDB" id="A0A1B7MKK5"/>
<dbReference type="InParanoid" id="A0A1B7MKK5"/>
<dbReference type="Proteomes" id="UP000092154">
    <property type="component" value="Unassembled WGS sequence"/>
</dbReference>
<name>A0A1B7MKK5_9AGAM</name>
<dbReference type="STRING" id="1314800.A0A1B7MKK5"/>
<keyword evidence="2" id="KW-1185">Reference proteome</keyword>
<evidence type="ECO:0000313" key="1">
    <source>
        <dbReference type="EMBL" id="OAX33138.1"/>
    </source>
</evidence>
<proteinExistence type="predicted"/>
<dbReference type="EMBL" id="KV448829">
    <property type="protein sequence ID" value="OAX33138.1"/>
    <property type="molecule type" value="Genomic_DNA"/>
</dbReference>
<gene>
    <name evidence="1" type="ORF">K503DRAFT_775939</name>
</gene>
<feature type="non-terminal residue" evidence="1">
    <location>
        <position position="63"/>
    </location>
</feature>
<organism evidence="1 2">
    <name type="scientific">Rhizopogon vinicolor AM-OR11-026</name>
    <dbReference type="NCBI Taxonomy" id="1314800"/>
    <lineage>
        <taxon>Eukaryota</taxon>
        <taxon>Fungi</taxon>
        <taxon>Dikarya</taxon>
        <taxon>Basidiomycota</taxon>
        <taxon>Agaricomycotina</taxon>
        <taxon>Agaricomycetes</taxon>
        <taxon>Agaricomycetidae</taxon>
        <taxon>Boletales</taxon>
        <taxon>Suillineae</taxon>
        <taxon>Rhizopogonaceae</taxon>
        <taxon>Rhizopogon</taxon>
    </lineage>
</organism>
<evidence type="ECO:0000313" key="2">
    <source>
        <dbReference type="Proteomes" id="UP000092154"/>
    </source>
</evidence>
<sequence>MSYHCHTTIEIGAPPTGRLTPFNVYVALSRSRGQDNIRLLRDFDEKLLMTHPCEYLRIEDERL</sequence>
<dbReference type="OrthoDB" id="2986975at2759"/>
<reference evidence="1 2" key="1">
    <citation type="submission" date="2016-06" db="EMBL/GenBank/DDBJ databases">
        <title>Comparative genomics of the ectomycorrhizal sister species Rhizopogon vinicolor and Rhizopogon vesiculosus (Basidiomycota: Boletales) reveals a divergence of the mating type B locus.</title>
        <authorList>
            <consortium name="DOE Joint Genome Institute"/>
            <person name="Mujic A.B."/>
            <person name="Kuo A."/>
            <person name="Tritt A."/>
            <person name="Lipzen A."/>
            <person name="Chen C."/>
            <person name="Johnson J."/>
            <person name="Sharma A."/>
            <person name="Barry K."/>
            <person name="Grigoriev I.V."/>
            <person name="Spatafora J.W."/>
        </authorList>
    </citation>
    <scope>NUCLEOTIDE SEQUENCE [LARGE SCALE GENOMIC DNA]</scope>
    <source>
        <strain evidence="1 2">AM-OR11-026</strain>
    </source>
</reference>
<protein>
    <submittedName>
        <fullName evidence="1">Uncharacterized protein</fullName>
    </submittedName>
</protein>
<accession>A0A1B7MKK5</accession>